<dbReference type="KEGG" id="mic:Mic7113_0468"/>
<proteinExistence type="predicted"/>
<protein>
    <submittedName>
        <fullName evidence="1">Uncharacterized protein</fullName>
    </submittedName>
</protein>
<dbReference type="HOGENOM" id="CLU_2106153_0_0_3"/>
<dbReference type="Proteomes" id="UP000010471">
    <property type="component" value="Chromosome"/>
</dbReference>
<keyword evidence="2" id="KW-1185">Reference proteome</keyword>
<dbReference type="AlphaFoldDB" id="K9WA44"/>
<reference evidence="1 2" key="1">
    <citation type="submission" date="2012-06" db="EMBL/GenBank/DDBJ databases">
        <title>Finished chromosome of genome of Microcoleus sp. PCC 7113.</title>
        <authorList>
            <consortium name="US DOE Joint Genome Institute"/>
            <person name="Gugger M."/>
            <person name="Coursin T."/>
            <person name="Rippka R."/>
            <person name="Tandeau De Marsac N."/>
            <person name="Huntemann M."/>
            <person name="Wei C.-L."/>
            <person name="Han J."/>
            <person name="Detter J.C."/>
            <person name="Han C."/>
            <person name="Tapia R."/>
            <person name="Chen A."/>
            <person name="Kyrpides N."/>
            <person name="Mavromatis K."/>
            <person name="Markowitz V."/>
            <person name="Szeto E."/>
            <person name="Ivanova N."/>
            <person name="Pagani I."/>
            <person name="Pati A."/>
            <person name="Goodwin L."/>
            <person name="Nordberg H.P."/>
            <person name="Cantor M.N."/>
            <person name="Hua S.X."/>
            <person name="Woyke T."/>
            <person name="Kerfeld C.A."/>
        </authorList>
    </citation>
    <scope>NUCLEOTIDE SEQUENCE [LARGE SCALE GENOMIC DNA]</scope>
    <source>
        <strain evidence="1 2">PCC 7113</strain>
    </source>
</reference>
<dbReference type="OrthoDB" id="466026at2"/>
<dbReference type="RefSeq" id="WP_015180551.1">
    <property type="nucleotide sequence ID" value="NC_019738.1"/>
</dbReference>
<sequence>MSILCRQVSLAELTTSARAYRRRWQIGIEAAIITHQGKTLGFIVPLEIFNSLSTESVCKMPLRDLQHWLFQNRQGWIEGIMDGLILTWHTTEVLGFVHPRHSVQLPLPVIHSLKH</sequence>
<accession>K9WA44</accession>
<organism evidence="1 2">
    <name type="scientific">Allocoleopsis franciscana PCC 7113</name>
    <dbReference type="NCBI Taxonomy" id="1173027"/>
    <lineage>
        <taxon>Bacteria</taxon>
        <taxon>Bacillati</taxon>
        <taxon>Cyanobacteriota</taxon>
        <taxon>Cyanophyceae</taxon>
        <taxon>Coleofasciculales</taxon>
        <taxon>Coleofasciculaceae</taxon>
        <taxon>Allocoleopsis</taxon>
        <taxon>Allocoleopsis franciscana</taxon>
    </lineage>
</organism>
<evidence type="ECO:0000313" key="1">
    <source>
        <dbReference type="EMBL" id="AFZ16387.1"/>
    </source>
</evidence>
<gene>
    <name evidence="1" type="ORF">Mic7113_0468</name>
</gene>
<evidence type="ECO:0000313" key="2">
    <source>
        <dbReference type="Proteomes" id="UP000010471"/>
    </source>
</evidence>
<dbReference type="EMBL" id="CP003630">
    <property type="protein sequence ID" value="AFZ16387.1"/>
    <property type="molecule type" value="Genomic_DNA"/>
</dbReference>
<dbReference type="eggNOG" id="ENOG503476W">
    <property type="taxonomic scope" value="Bacteria"/>
</dbReference>
<name>K9WA44_9CYAN</name>